<sequence>MPLSLPGPTPRLHKAAAARPRRGETYQETAHQELRAQLFTGVRLDSLRLLDLSNNNIVDLPAGVFHHTPQLKILAMTRNKRRLHLKAGVISGLSLLNEVPFIVDLPAGVFHHTPRLHILAMTRNKRRLHLKAGVISGLSLLNELVLRSDDKLELDSRSLSDLPALQTLDLKDSAISELPADLFHNSTAIVSLLLENNNLSSLPETVFEGLEKLQTLVLSSNKLQKVTGKMFQSLVGLREIYLDENLIEVLPEYLFSTMSRLKSVSIANNRIRTVNGYCFQGAASVTTLDLSRNELALSCPVYAGNERLTPTATLALWIPAGVLIGWQWIPLLVLGYRPHVPPALALIAPIASEAATTIPVLCYLTVDERLRAALLGRMRRQYALLRPERAKKFYRS</sequence>
<organism evidence="5 6">
    <name type="scientific">Operophtera brumata</name>
    <name type="common">Winter moth</name>
    <name type="synonym">Phalaena brumata</name>
    <dbReference type="NCBI Taxonomy" id="104452"/>
    <lineage>
        <taxon>Eukaryota</taxon>
        <taxon>Metazoa</taxon>
        <taxon>Ecdysozoa</taxon>
        <taxon>Arthropoda</taxon>
        <taxon>Hexapoda</taxon>
        <taxon>Insecta</taxon>
        <taxon>Pterygota</taxon>
        <taxon>Neoptera</taxon>
        <taxon>Endopterygota</taxon>
        <taxon>Lepidoptera</taxon>
        <taxon>Glossata</taxon>
        <taxon>Ditrysia</taxon>
        <taxon>Geometroidea</taxon>
        <taxon>Geometridae</taxon>
        <taxon>Larentiinae</taxon>
        <taxon>Operophtera</taxon>
    </lineage>
</organism>
<dbReference type="PANTHER" id="PTHR24369:SF210">
    <property type="entry name" value="CHAOPTIN-RELATED"/>
    <property type="match status" value="1"/>
</dbReference>
<dbReference type="PANTHER" id="PTHR24369">
    <property type="entry name" value="ANTIGEN BSP, PUTATIVE-RELATED"/>
    <property type="match status" value="1"/>
</dbReference>
<dbReference type="PROSITE" id="PS51450">
    <property type="entry name" value="LRR"/>
    <property type="match status" value="1"/>
</dbReference>
<gene>
    <name evidence="5" type="ORF">OBRU01_03850</name>
</gene>
<reference evidence="5 6" key="1">
    <citation type="journal article" date="2015" name="Genome Biol. Evol.">
        <title>The genome of winter moth (Operophtera brumata) provides a genomic perspective on sexual dimorphism and phenology.</title>
        <authorList>
            <person name="Derks M.F."/>
            <person name="Smit S."/>
            <person name="Salis L."/>
            <person name="Schijlen E."/>
            <person name="Bossers A."/>
            <person name="Mateman C."/>
            <person name="Pijl A.S."/>
            <person name="de Ridder D."/>
            <person name="Groenen M.A."/>
            <person name="Visser M.E."/>
            <person name="Megens H.J."/>
        </authorList>
    </citation>
    <scope>NUCLEOTIDE SEQUENCE [LARGE SCALE GENOMIC DNA]</scope>
    <source>
        <strain evidence="5">WM2013NL</strain>
        <tissue evidence="5">Head and thorax</tissue>
    </source>
</reference>
<dbReference type="InterPro" id="IPR032675">
    <property type="entry name" value="LRR_dom_sf"/>
</dbReference>
<evidence type="ECO:0000256" key="2">
    <source>
        <dbReference type="ARBA" id="ARBA00022729"/>
    </source>
</evidence>
<keyword evidence="2" id="KW-0732">Signal</keyword>
<dbReference type="SMART" id="SM00369">
    <property type="entry name" value="LRR_TYP"/>
    <property type="match status" value="6"/>
</dbReference>
<dbReference type="AlphaFoldDB" id="A0A0L7LH46"/>
<evidence type="ECO:0000256" key="3">
    <source>
        <dbReference type="ARBA" id="ARBA00022737"/>
    </source>
</evidence>
<evidence type="ECO:0000313" key="5">
    <source>
        <dbReference type="EMBL" id="KOB74762.1"/>
    </source>
</evidence>
<evidence type="ECO:0000256" key="4">
    <source>
        <dbReference type="SAM" id="MobiDB-lite"/>
    </source>
</evidence>
<keyword evidence="6" id="KW-1185">Reference proteome</keyword>
<dbReference type="InterPro" id="IPR001611">
    <property type="entry name" value="Leu-rich_rpt"/>
</dbReference>
<accession>A0A0L7LH46</accession>
<dbReference type="Pfam" id="PF13855">
    <property type="entry name" value="LRR_8"/>
    <property type="match status" value="2"/>
</dbReference>
<name>A0A0L7LH46_OPEBR</name>
<dbReference type="GO" id="GO:0005886">
    <property type="term" value="C:plasma membrane"/>
    <property type="evidence" value="ECO:0007669"/>
    <property type="project" value="TreeGrafter"/>
</dbReference>
<evidence type="ECO:0000256" key="1">
    <source>
        <dbReference type="ARBA" id="ARBA00022614"/>
    </source>
</evidence>
<dbReference type="Proteomes" id="UP000037510">
    <property type="component" value="Unassembled WGS sequence"/>
</dbReference>
<dbReference type="Gene3D" id="3.80.10.10">
    <property type="entry name" value="Ribonuclease Inhibitor"/>
    <property type="match status" value="2"/>
</dbReference>
<evidence type="ECO:0000313" key="6">
    <source>
        <dbReference type="Proteomes" id="UP000037510"/>
    </source>
</evidence>
<dbReference type="SUPFAM" id="SSF52058">
    <property type="entry name" value="L domain-like"/>
    <property type="match status" value="1"/>
</dbReference>
<feature type="compositionally biased region" description="Basic residues" evidence="4">
    <location>
        <begin position="11"/>
        <end position="20"/>
    </location>
</feature>
<keyword evidence="3" id="KW-0677">Repeat</keyword>
<proteinExistence type="predicted"/>
<dbReference type="InterPro" id="IPR050541">
    <property type="entry name" value="LRR_TM_domain-containing"/>
</dbReference>
<feature type="region of interest" description="Disordered" evidence="4">
    <location>
        <begin position="1"/>
        <end position="24"/>
    </location>
</feature>
<protein>
    <submittedName>
        <fullName evidence="5">Uncharacterized protein</fullName>
    </submittedName>
</protein>
<keyword evidence="1" id="KW-0433">Leucine-rich repeat</keyword>
<dbReference type="STRING" id="104452.A0A0L7LH46"/>
<dbReference type="EMBL" id="JTDY01001139">
    <property type="protein sequence ID" value="KOB74762.1"/>
    <property type="molecule type" value="Genomic_DNA"/>
</dbReference>
<dbReference type="InterPro" id="IPR003591">
    <property type="entry name" value="Leu-rich_rpt_typical-subtyp"/>
</dbReference>
<comment type="caution">
    <text evidence="5">The sequence shown here is derived from an EMBL/GenBank/DDBJ whole genome shotgun (WGS) entry which is preliminary data.</text>
</comment>